<sequence length="183" mass="21738">MKTLVVIAHPNIEKSRINKRWLEELKKYPEDFTIHELYKEYPDWNFDIEREQKLLVEHDRYIFQFPFYWYSSPPLLKKWFDDILTYGFAYGSTGDKLRGKEFGLAISAGVIEQEYRAGEANEYTLSELLRPYQASCLYTGMKFLPTFALYGVDYNLPDEKLEESATDYINHIKKFSKVKVLDI</sequence>
<dbReference type="InterPro" id="IPR029039">
    <property type="entry name" value="Flavoprotein-like_sf"/>
</dbReference>
<comment type="caution">
    <text evidence="3">The sequence shown here is derived from an EMBL/GenBank/DDBJ whole genome shotgun (WGS) entry which is preliminary data.</text>
</comment>
<dbReference type="PANTHER" id="PTHR47307">
    <property type="entry name" value="GLUTATHIONE-REGULATED POTASSIUM-EFFLUX SYSTEM ANCILLARY PROTEIN KEFG"/>
    <property type="match status" value="1"/>
</dbReference>
<dbReference type="Proteomes" id="UP000076501">
    <property type="component" value="Unassembled WGS sequence"/>
</dbReference>
<dbReference type="PANTHER" id="PTHR47307:SF1">
    <property type="entry name" value="GLUTATHIONE-REGULATED POTASSIUM-EFFLUX SYSTEM ANCILLARY PROTEIN KEFG"/>
    <property type="match status" value="1"/>
</dbReference>
<dbReference type="RefSeq" id="WP_063221384.1">
    <property type="nucleotide sequence ID" value="NZ_JAEHBS010000050.1"/>
</dbReference>
<evidence type="ECO:0000259" key="2">
    <source>
        <dbReference type="Pfam" id="PF02525"/>
    </source>
</evidence>
<accession>A0A164HQD5</accession>
<reference evidence="3 4" key="1">
    <citation type="submission" date="2015-09" db="EMBL/GenBank/DDBJ databases">
        <title>Bacillus cereus food isolates.</title>
        <authorList>
            <person name="Boekhorst J."/>
        </authorList>
    </citation>
    <scope>NUCLEOTIDE SEQUENCE [LARGE SCALE GENOMIC DNA]</scope>
    <source>
        <strain evidence="3 4">B4082</strain>
    </source>
</reference>
<dbReference type="Pfam" id="PF02525">
    <property type="entry name" value="Flavodoxin_2"/>
    <property type="match status" value="1"/>
</dbReference>
<evidence type="ECO:0000313" key="3">
    <source>
        <dbReference type="EMBL" id="KZD40262.1"/>
    </source>
</evidence>
<gene>
    <name evidence="3" type="ORF">B4082_0669</name>
</gene>
<dbReference type="GO" id="GO:0010181">
    <property type="term" value="F:FMN binding"/>
    <property type="evidence" value="ECO:0007669"/>
    <property type="project" value="TreeGrafter"/>
</dbReference>
<dbReference type="GO" id="GO:0009055">
    <property type="term" value="F:electron transfer activity"/>
    <property type="evidence" value="ECO:0007669"/>
    <property type="project" value="TreeGrafter"/>
</dbReference>
<dbReference type="Gene3D" id="3.40.50.360">
    <property type="match status" value="1"/>
</dbReference>
<keyword evidence="1" id="KW-0560">Oxidoreductase</keyword>
<proteinExistence type="predicted"/>
<dbReference type="EMBL" id="LJKA01000010">
    <property type="protein sequence ID" value="KZD40262.1"/>
    <property type="molecule type" value="Genomic_DNA"/>
</dbReference>
<dbReference type="PATRIC" id="fig|1396.539.peg.4935"/>
<feature type="domain" description="Flavodoxin-like fold" evidence="2">
    <location>
        <begin position="1"/>
        <end position="171"/>
    </location>
</feature>
<name>A0A164HQD5_BACCE</name>
<organism evidence="3 4">
    <name type="scientific">Bacillus cereus</name>
    <dbReference type="NCBI Taxonomy" id="1396"/>
    <lineage>
        <taxon>Bacteria</taxon>
        <taxon>Bacillati</taxon>
        <taxon>Bacillota</taxon>
        <taxon>Bacilli</taxon>
        <taxon>Bacillales</taxon>
        <taxon>Bacillaceae</taxon>
        <taxon>Bacillus</taxon>
        <taxon>Bacillus cereus group</taxon>
    </lineage>
</organism>
<dbReference type="SUPFAM" id="SSF52218">
    <property type="entry name" value="Flavoproteins"/>
    <property type="match status" value="1"/>
</dbReference>
<dbReference type="InterPro" id="IPR046980">
    <property type="entry name" value="KefG/KefF"/>
</dbReference>
<evidence type="ECO:0000313" key="4">
    <source>
        <dbReference type="Proteomes" id="UP000076501"/>
    </source>
</evidence>
<dbReference type="AlphaFoldDB" id="A0A164HQD5"/>
<protein>
    <submittedName>
        <fullName evidence="3">Putative NADPH-quinone reductase</fullName>
    </submittedName>
</protein>
<dbReference type="GO" id="GO:0003955">
    <property type="term" value="F:NAD(P)H dehydrogenase (quinone) activity"/>
    <property type="evidence" value="ECO:0007669"/>
    <property type="project" value="TreeGrafter"/>
</dbReference>
<dbReference type="InterPro" id="IPR003680">
    <property type="entry name" value="Flavodoxin_fold"/>
</dbReference>
<evidence type="ECO:0000256" key="1">
    <source>
        <dbReference type="ARBA" id="ARBA00023002"/>
    </source>
</evidence>